<dbReference type="AlphaFoldDB" id="A0A183A3N7"/>
<reference evidence="2 3" key="2">
    <citation type="submission" date="2018-11" db="EMBL/GenBank/DDBJ databases">
        <authorList>
            <consortium name="Pathogen Informatics"/>
        </authorList>
    </citation>
    <scope>NUCLEOTIDE SEQUENCE [LARGE SCALE GENOMIC DNA]</scope>
    <source>
        <strain evidence="2 3">Egypt</strain>
    </source>
</reference>
<keyword evidence="3" id="KW-1185">Reference proteome</keyword>
<protein>
    <submittedName>
        <fullName evidence="4">EGF-like domain-containing protein</fullName>
    </submittedName>
</protein>
<organism evidence="4">
    <name type="scientific">Echinostoma caproni</name>
    <dbReference type="NCBI Taxonomy" id="27848"/>
    <lineage>
        <taxon>Eukaryota</taxon>
        <taxon>Metazoa</taxon>
        <taxon>Spiralia</taxon>
        <taxon>Lophotrochozoa</taxon>
        <taxon>Platyhelminthes</taxon>
        <taxon>Trematoda</taxon>
        <taxon>Digenea</taxon>
        <taxon>Plagiorchiida</taxon>
        <taxon>Echinostomata</taxon>
        <taxon>Echinostomatoidea</taxon>
        <taxon>Echinostomatidae</taxon>
        <taxon>Echinostoma</taxon>
    </lineage>
</organism>
<accession>A0A183A3N7</accession>
<dbReference type="Gene3D" id="2.10.25.10">
    <property type="entry name" value="Laminin"/>
    <property type="match status" value="1"/>
</dbReference>
<feature type="chain" id="PRO_5043137819" evidence="1">
    <location>
        <begin position="27"/>
        <end position="139"/>
    </location>
</feature>
<gene>
    <name evidence="2" type="ORF">ECPE_LOCUS1571</name>
</gene>
<evidence type="ECO:0000313" key="4">
    <source>
        <dbReference type="WBParaSite" id="ECPE_0000157201-mRNA-1"/>
    </source>
</evidence>
<dbReference type="EMBL" id="UZAN01011118">
    <property type="protein sequence ID" value="VDP41513.1"/>
    <property type="molecule type" value="Genomic_DNA"/>
</dbReference>
<feature type="signal peptide" evidence="1">
    <location>
        <begin position="1"/>
        <end position="26"/>
    </location>
</feature>
<keyword evidence="1" id="KW-0732">Signal</keyword>
<dbReference type="Proteomes" id="UP000272942">
    <property type="component" value="Unassembled WGS sequence"/>
</dbReference>
<evidence type="ECO:0000256" key="1">
    <source>
        <dbReference type="SAM" id="SignalP"/>
    </source>
</evidence>
<proteinExistence type="predicted"/>
<evidence type="ECO:0000313" key="2">
    <source>
        <dbReference type="EMBL" id="VDP41513.1"/>
    </source>
</evidence>
<dbReference type="WBParaSite" id="ECPE_0000157201-mRNA-1">
    <property type="protein sequence ID" value="ECPE_0000157201-mRNA-1"/>
    <property type="gene ID" value="ECPE_0000157201"/>
</dbReference>
<evidence type="ECO:0000313" key="3">
    <source>
        <dbReference type="Proteomes" id="UP000272942"/>
    </source>
</evidence>
<dbReference type="OrthoDB" id="446173at2759"/>
<reference evidence="4" key="1">
    <citation type="submission" date="2016-06" db="UniProtKB">
        <authorList>
            <consortium name="WormBaseParasite"/>
        </authorList>
    </citation>
    <scope>IDENTIFICATION</scope>
</reference>
<name>A0A183A3N7_9TREM</name>
<sequence>MGNFSTYKIVLTFYALIILQKFTCHCKPQYTGTLCNEPVDACKQRIQHPYLMNGGLLAAGDRACNVNEEGNLCYSFISNEGDVYYKCKCDGRKWGPDPKLPYDNCLKRRSQCDSIVCIHGKCVANEHGAQVSKSYLLIR</sequence>